<evidence type="ECO:0000256" key="2">
    <source>
        <dbReference type="SAM" id="Phobius"/>
    </source>
</evidence>
<evidence type="ECO:0000256" key="1">
    <source>
        <dbReference type="SAM" id="MobiDB-lite"/>
    </source>
</evidence>
<evidence type="ECO:0000313" key="3">
    <source>
        <dbReference type="EMBL" id="TYS00321.1"/>
    </source>
</evidence>
<feature type="region of interest" description="Disordered" evidence="1">
    <location>
        <begin position="1"/>
        <end position="21"/>
    </location>
</feature>
<accession>A0A5D4MH31</accession>
<name>A0A5D4MH31_9BACI</name>
<evidence type="ECO:0000313" key="4">
    <source>
        <dbReference type="Proteomes" id="UP000325182"/>
    </source>
</evidence>
<keyword evidence="2" id="KW-1133">Transmembrane helix</keyword>
<keyword evidence="2" id="KW-0472">Membrane</keyword>
<proteinExistence type="predicted"/>
<dbReference type="Pfam" id="PF16800">
    <property type="entry name" value="Endopep_inhib"/>
    <property type="match status" value="1"/>
</dbReference>
<dbReference type="RefSeq" id="WP_148953405.1">
    <property type="nucleotide sequence ID" value="NZ_VTEG01000003.1"/>
</dbReference>
<feature type="transmembrane region" description="Helical" evidence="2">
    <location>
        <begin position="52"/>
        <end position="72"/>
    </location>
</feature>
<dbReference type="Gene3D" id="3.10.450.420">
    <property type="match status" value="1"/>
</dbReference>
<comment type="caution">
    <text evidence="3">The sequence shown here is derived from an EMBL/GenBank/DDBJ whole genome shotgun (WGS) entry which is preliminary data.</text>
</comment>
<dbReference type="AlphaFoldDB" id="A0A5D4MH31"/>
<organism evidence="3 4">
    <name type="scientific">Rossellomorea vietnamensis</name>
    <dbReference type="NCBI Taxonomy" id="218284"/>
    <lineage>
        <taxon>Bacteria</taxon>
        <taxon>Bacillati</taxon>
        <taxon>Bacillota</taxon>
        <taxon>Bacilli</taxon>
        <taxon>Bacillales</taxon>
        <taxon>Bacillaceae</taxon>
        <taxon>Rossellomorea</taxon>
    </lineage>
</organism>
<protein>
    <submittedName>
        <fullName evidence="3">Uncharacterized protein</fullName>
    </submittedName>
</protein>
<dbReference type="InterPro" id="IPR031841">
    <property type="entry name" value="Endopep_inhib"/>
</dbReference>
<dbReference type="EMBL" id="VTEG01000003">
    <property type="protein sequence ID" value="TYS00321.1"/>
    <property type="molecule type" value="Genomic_DNA"/>
</dbReference>
<dbReference type="Proteomes" id="UP000325182">
    <property type="component" value="Unassembled WGS sequence"/>
</dbReference>
<gene>
    <name evidence="3" type="ORF">FZC84_07205</name>
</gene>
<sequence>MNKREVDEFLQPLKERPDLKPRPEFREELRSQLMGGRLNPAKSKRTKWIPNFAAALLMLAAVYIGSEIMFSWNLNNSTSTPGNLESPARLNSDSIADITEKEAAELIGTAFAHYSVVVNGGGPNTGSGFKHDGVEYRYMGEDFRTKEQVLSYLQEKYSERIASAIFDEIPFIVVNDKLAQPNKSITGELLWADGEILSYKKDGKKARRIEYKVHIENSEKFSVIELTLIYENGWKLDRKLPFAYGDTLEIPDEKNTETAAAFTLTEAEQAVYEKFSADYNEEHLSDLEPVSIAKLYVIAGSENNYEAEYALYTDREEYVRWTEEEHLEISLSEKTTKEEILEIYNGIQNGKFIEKNENHGYIEFNNNGLKGFQMIKDEDGIWNVGFMPIQ</sequence>
<dbReference type="InterPro" id="IPR053749">
    <property type="entry name" value="TA_system-associated_sf"/>
</dbReference>
<keyword evidence="2" id="KW-0812">Transmembrane</keyword>
<reference evidence="3 4" key="1">
    <citation type="submission" date="2019-08" db="EMBL/GenBank/DDBJ databases">
        <title>Bacillus genomes from the desert of Cuatro Cienegas, Coahuila.</title>
        <authorList>
            <person name="Olmedo-Alvarez G."/>
        </authorList>
    </citation>
    <scope>NUCLEOTIDE SEQUENCE [LARGE SCALE GENOMIC DNA]</scope>
    <source>
        <strain evidence="3 4">CH128b_4D</strain>
    </source>
</reference>